<dbReference type="InterPro" id="IPR016036">
    <property type="entry name" value="Malonyl_transacylase_ACP-bd"/>
</dbReference>
<dbReference type="InterPro" id="IPR050858">
    <property type="entry name" value="Mal-CoA-ACP_Trans/PKS_FabD"/>
</dbReference>
<dbReference type="PANTHER" id="PTHR42681">
    <property type="entry name" value="MALONYL-COA-ACYL CARRIER PROTEIN TRANSACYLASE, MITOCHONDRIAL"/>
    <property type="match status" value="1"/>
</dbReference>
<sequence>MAILLRPLCRQPSMKRFAMDVFSADSWCCWKPLVAVSPGAQRWFVFNQQELKMTQFAMVFPGQGSQTLGMLAELAAENPLIEQTFKEASAALDYDLWQLVQQGPAEELNKTWQTQPALLAASVALFRLWQEKGGKQPLMMAGHSLGEYSALVCAGVIDFAEAVKLVELRGKLMQEAVPEGTGAMQAIIGLNDDAVRQACEVSAQGQVVSPVNFNSPGQVVIAGNKEAVERAGIACKAAGAKRALPLPVSVPSHCALMKPAADKLAQALENITFSAPQFPVVNNVDVICETSPEAIRSALVRQLYSPVRWTECVEYMAAQGVSSLLEVGPGKVLTGLTKRIVDALTAAAVNDPASLSAALEQA</sequence>
<dbReference type="InterPro" id="IPR001227">
    <property type="entry name" value="Ac_transferase_dom_sf"/>
</dbReference>
<evidence type="ECO:0000256" key="5">
    <source>
        <dbReference type="ARBA" id="ARBA00048462"/>
    </source>
</evidence>
<organism evidence="7 8">
    <name type="scientific">Duffyella gerundensis</name>
    <dbReference type="NCBI Taxonomy" id="1619313"/>
    <lineage>
        <taxon>Bacteria</taxon>
        <taxon>Pseudomonadati</taxon>
        <taxon>Pseudomonadota</taxon>
        <taxon>Gammaproteobacteria</taxon>
        <taxon>Enterobacterales</taxon>
        <taxon>Erwiniaceae</taxon>
        <taxon>Duffyella</taxon>
    </lineage>
</organism>
<keyword evidence="8" id="KW-1185">Reference proteome</keyword>
<accession>A0A0U5E8Y3</accession>
<evidence type="ECO:0000259" key="6">
    <source>
        <dbReference type="SMART" id="SM00827"/>
    </source>
</evidence>
<dbReference type="SUPFAM" id="SSF52151">
    <property type="entry name" value="FabD/lysophospholipase-like"/>
    <property type="match status" value="1"/>
</dbReference>
<dbReference type="InterPro" id="IPR016035">
    <property type="entry name" value="Acyl_Trfase/lysoPLipase"/>
</dbReference>
<dbReference type="InterPro" id="IPR014043">
    <property type="entry name" value="Acyl_transferase_dom"/>
</dbReference>
<comment type="catalytic activity">
    <reaction evidence="5">
        <text>holo-[ACP] + malonyl-CoA = malonyl-[ACP] + CoA</text>
        <dbReference type="Rhea" id="RHEA:41792"/>
        <dbReference type="Rhea" id="RHEA-COMP:9623"/>
        <dbReference type="Rhea" id="RHEA-COMP:9685"/>
        <dbReference type="ChEBI" id="CHEBI:57287"/>
        <dbReference type="ChEBI" id="CHEBI:57384"/>
        <dbReference type="ChEBI" id="CHEBI:64479"/>
        <dbReference type="ChEBI" id="CHEBI:78449"/>
        <dbReference type="EC" id="2.3.1.39"/>
    </reaction>
</comment>
<protein>
    <recommendedName>
        <fullName evidence="2">[acyl-carrier-protein] S-malonyltransferase</fullName>
        <ecNumber evidence="2">2.3.1.39</ecNumber>
    </recommendedName>
</protein>
<dbReference type="PATRIC" id="fig|1619313.3.peg.1496"/>
<evidence type="ECO:0000256" key="2">
    <source>
        <dbReference type="ARBA" id="ARBA00013258"/>
    </source>
</evidence>
<dbReference type="SUPFAM" id="SSF55048">
    <property type="entry name" value="Probable ACP-binding domain of malonyl-CoA ACP transacylase"/>
    <property type="match status" value="1"/>
</dbReference>
<dbReference type="Proteomes" id="UP000059419">
    <property type="component" value="Chromosome 1"/>
</dbReference>
<reference evidence="8" key="1">
    <citation type="submission" date="2015-11" db="EMBL/GenBank/DDBJ databases">
        <authorList>
            <person name="Blom J."/>
        </authorList>
    </citation>
    <scope>NUCLEOTIDE SEQUENCE [LARGE SCALE GENOMIC DNA]</scope>
</reference>
<evidence type="ECO:0000313" key="7">
    <source>
        <dbReference type="EMBL" id="CUU23677.1"/>
    </source>
</evidence>
<dbReference type="Pfam" id="PF00698">
    <property type="entry name" value="Acyl_transf_1"/>
    <property type="match status" value="1"/>
</dbReference>
<comment type="similarity">
    <text evidence="1">Belongs to the FabD family.</text>
</comment>
<name>A0A0U5E8Y3_9GAMM</name>
<dbReference type="NCBIfam" id="TIGR00128">
    <property type="entry name" value="fabD"/>
    <property type="match status" value="1"/>
</dbReference>
<dbReference type="AlphaFoldDB" id="A0A0U5E8Y3"/>
<dbReference type="SMART" id="SM00827">
    <property type="entry name" value="PKS_AT"/>
    <property type="match status" value="1"/>
</dbReference>
<dbReference type="GO" id="GO:0004314">
    <property type="term" value="F:[acyl-carrier-protein] S-malonyltransferase activity"/>
    <property type="evidence" value="ECO:0007669"/>
    <property type="project" value="UniProtKB-EC"/>
</dbReference>
<proteinExistence type="inferred from homology"/>
<dbReference type="KEGG" id="ege:EM595_1443"/>
<feature type="domain" description="Malonyl-CoA:ACP transacylase (MAT)" evidence="6">
    <location>
        <begin position="59"/>
        <end position="359"/>
    </location>
</feature>
<gene>
    <name evidence="7" type="primary">fabD</name>
    <name evidence="7" type="ORF">EM595_1443</name>
</gene>
<evidence type="ECO:0000313" key="8">
    <source>
        <dbReference type="Proteomes" id="UP000059419"/>
    </source>
</evidence>
<dbReference type="STRING" id="1619313.EM595_1443"/>
<evidence type="ECO:0000256" key="4">
    <source>
        <dbReference type="ARBA" id="ARBA00023315"/>
    </source>
</evidence>
<dbReference type="InterPro" id="IPR004410">
    <property type="entry name" value="Malonyl_CoA-ACP_transAc_FabD"/>
</dbReference>
<evidence type="ECO:0000256" key="1">
    <source>
        <dbReference type="ARBA" id="ARBA00008217"/>
    </source>
</evidence>
<dbReference type="PANTHER" id="PTHR42681:SF1">
    <property type="entry name" value="MALONYL-COA-ACYL CARRIER PROTEIN TRANSACYLASE, MITOCHONDRIAL"/>
    <property type="match status" value="1"/>
</dbReference>
<dbReference type="GO" id="GO:0006633">
    <property type="term" value="P:fatty acid biosynthetic process"/>
    <property type="evidence" value="ECO:0007669"/>
    <property type="project" value="TreeGrafter"/>
</dbReference>
<dbReference type="EMBL" id="LN907827">
    <property type="protein sequence ID" value="CUU23677.1"/>
    <property type="molecule type" value="Genomic_DNA"/>
</dbReference>
<keyword evidence="4 7" id="KW-0012">Acyltransferase</keyword>
<dbReference type="Gene3D" id="3.40.366.10">
    <property type="entry name" value="Malonyl-Coenzyme A Acyl Carrier Protein, domain 2"/>
    <property type="match status" value="1"/>
</dbReference>
<keyword evidence="3 7" id="KW-0808">Transferase</keyword>
<dbReference type="GO" id="GO:0005829">
    <property type="term" value="C:cytosol"/>
    <property type="evidence" value="ECO:0007669"/>
    <property type="project" value="TreeGrafter"/>
</dbReference>
<dbReference type="EC" id="2.3.1.39" evidence="2"/>
<dbReference type="FunFam" id="3.30.70.250:FF:000001">
    <property type="entry name" value="Malonyl CoA-acyl carrier protein transacylase"/>
    <property type="match status" value="1"/>
</dbReference>
<evidence type="ECO:0000256" key="3">
    <source>
        <dbReference type="ARBA" id="ARBA00022679"/>
    </source>
</evidence>
<dbReference type="Gene3D" id="3.30.70.250">
    <property type="entry name" value="Malonyl-CoA ACP transacylase, ACP-binding"/>
    <property type="match status" value="1"/>
</dbReference>